<dbReference type="RefSeq" id="WP_087455714.1">
    <property type="nucleotide sequence ID" value="NZ_CP021434.1"/>
</dbReference>
<name>A0A1Y0IKH0_9BACL</name>
<organism evidence="3 4">
    <name type="scientific">Tumebacillus avium</name>
    <dbReference type="NCBI Taxonomy" id="1903704"/>
    <lineage>
        <taxon>Bacteria</taxon>
        <taxon>Bacillati</taxon>
        <taxon>Bacillota</taxon>
        <taxon>Bacilli</taxon>
        <taxon>Bacillales</taxon>
        <taxon>Alicyclobacillaceae</taxon>
        <taxon>Tumebacillus</taxon>
    </lineage>
</organism>
<evidence type="ECO:0000313" key="3">
    <source>
        <dbReference type="EMBL" id="ARU60326.1"/>
    </source>
</evidence>
<dbReference type="CDD" id="cd00063">
    <property type="entry name" value="FN3"/>
    <property type="match status" value="3"/>
</dbReference>
<dbReference type="KEGG" id="tum:CBW65_04055"/>
<dbReference type="EMBL" id="CP021434">
    <property type="protein sequence ID" value="ARU60326.1"/>
    <property type="molecule type" value="Genomic_DNA"/>
</dbReference>
<dbReference type="Gene3D" id="2.60.40.10">
    <property type="entry name" value="Immunoglobulins"/>
    <property type="match status" value="13"/>
</dbReference>
<dbReference type="PROSITE" id="PS50853">
    <property type="entry name" value="FN3"/>
    <property type="match status" value="2"/>
</dbReference>
<dbReference type="NCBIfam" id="NF047446">
    <property type="entry name" value="barrel_OmpL47"/>
    <property type="match status" value="7"/>
</dbReference>
<dbReference type="InterPro" id="IPR036116">
    <property type="entry name" value="FN3_sf"/>
</dbReference>
<proteinExistence type="predicted"/>
<dbReference type="InterPro" id="IPR058094">
    <property type="entry name" value="Ig-like_OmpL47-like"/>
</dbReference>
<dbReference type="InterPro" id="IPR003961">
    <property type="entry name" value="FN3_dom"/>
</dbReference>
<dbReference type="SMART" id="SM00060">
    <property type="entry name" value="FN3"/>
    <property type="match status" value="14"/>
</dbReference>
<protein>
    <recommendedName>
        <fullName evidence="2">Fibronectin type-III domain-containing protein</fullName>
    </recommendedName>
</protein>
<dbReference type="SUPFAM" id="SSF49265">
    <property type="entry name" value="Fibronectin type III"/>
    <property type="match status" value="6"/>
</dbReference>
<evidence type="ECO:0000256" key="1">
    <source>
        <dbReference type="SAM" id="SignalP"/>
    </source>
</evidence>
<dbReference type="InterPro" id="IPR013783">
    <property type="entry name" value="Ig-like_fold"/>
</dbReference>
<evidence type="ECO:0000313" key="4">
    <source>
        <dbReference type="Proteomes" id="UP000195437"/>
    </source>
</evidence>
<feature type="domain" description="Fibronectin type-III" evidence="2">
    <location>
        <begin position="1109"/>
        <end position="1197"/>
    </location>
</feature>
<accession>A0A1Y0IKH0</accession>
<dbReference type="Proteomes" id="UP000195437">
    <property type="component" value="Chromosome"/>
</dbReference>
<dbReference type="Gene3D" id="3.30.1920.20">
    <property type="match status" value="7"/>
</dbReference>
<sequence>MGKRYSKIALLTMFLLVFQLVMPAVQTFAAADGGNTASESTMLPPSNLATQFLTPSDVKLTWSAVFGATGYNVYGIYDGELRFLGKANTNSFIANDMPEGSYSYVVSTLGPDGESGPCAPVTVEISYPEMAAPATLSGTTKNINDIVLTWTASQYAQNYNVYQVSEDGTQTKVATVTGATWTNAQAAGGSYTYAVSAAHALYGESAVSEAATVDVGEVTLAAPKNVKYTVLNGNDVRLQWDAALYANGYKIYQVIDGQKVLKQTATGTIVTLANQPAGEYSFEITTTSTRFGESAEAGGVSFTLSHPTMDAPANFKSTITNINDVTLTWQAVSYATSYKLYQVIDGEKVLKSTLTGTSTVFQKVDSGDYTYRLYSYSDRFGESAVGSEVTFNVDAPEMAAPASFTAKIVNGNDITLTWDAAANATSYKVYQIVNGQKVLKSSPTATTVTFANSAAGDYSYEIHSFSTRFGESAAGSQVAVNLVHPTMQPPEELVQSVTSATSFTLNWQAAEFANSYKVYQIINGQKTLKSTVTGTTVSYTNVAPGTYTFEVRSYSPRFGESAQGTVLTFTMNGQVMPTPGNLTYTVTNGNDITLKWDTTQYANSYKVYQIVDEQRVLKKSQTATSVVFGNMPAGEYKFVVTGVSSLLGESPIAAEVTINLVHPTLEAPGNLSHTVSNFNDIVLKWNAVQYANSYKIYEIINGEAVLQKTVTALTGTMTNVSAGEHTYEVRTFSNRFGESATGSTLTVSVEFPTLQAPANPTHSIANGNDIVLRWTAAQYATSYNIYRIVDGEKELLKTQTGVTGTLTNMPAGDYEFEIYTVSSRYGESATGSKLSLTLVHPTMQEPGGLTNTIVNGNDIALKWDAAQYATAYKIYQIIDGEKVLQRSQSAATMTFANMPAGEHTFVVHSYSDRFGESPAASELTVNLVHPIMQKPGVLTNTISNGNDITLKFGTSQYATEYRIYQIVDGVKTLKKTQSAVTATFTNMPEGKYEYAVHAYSSRFGESPEASELTFDLVHPVMQKPATFTKNIVNGNDIALAWTASQYATSYNVYQIVDGEKILQKTQTGTTLSFINMPEGEYTYEVYSYSNRFGESPVANTLTFDLVWPVVQPPVLTTTVVNANNLTLSWPAVTWANEYKVYKVDGDTKEQIYKGTARSFQIFNLKEDTFSYEVTAVSTRFGESAASNRETVTIVYPDMQAPTASVKLLSENSARISWNFITYANGYNVYEIVDGKPVLLVHNLNALSYTLTNLPYANHTYVVTSYSNSFGESDPSNSVIAQLIQDDVAPVTTAAAPHAWTNQEVVVTLSATDNDTGVAKTFYALNGGAFAEGTSVAVTEAGINELSFYSVDRVGNIEQTKSIQVKIDKTAPTTTTDAPTTWSQADVKVTLSATDAQSGVATTYYSVNGSDYTEGTTFTVAQEGINTITFYTVDAAGNQEQAQTVEVKIDKTAPTTTSDAPTTWSQADVKVTLSATDAQSGVATTYYSVNGSDYTEGTTFTVAQEGVNTITFYTVDAAGNKEQAQTVEVKIDKTAPTTTSDAPTAWSQADVKVTLSATDAQSGAATTYYSVNGSDYTEGTSFTVAQEGINTITFYTVDAAGNKEQAQTIEVKIDKTAPTTTSDAPTAWSKDDVKITLSATDATSGVATTYYSVNGSDYTEGTTFTVAQEGVNTITFYTVDAAGNKEQAQTVEVKIDKTAPTTTSDAPTTWSQADVKITLSATDATSGVATTYYSVNGSDYTEGTSFTVAQEGINTITFYTVDAAGNQEQAKTVEVKIDKTAPTTTSDAPTAWSKDDVKITLTATDATSGVAKTFYSINGSSYVEGTAFTVTKEGVNKVSFYTVDGAGNQEQAQTVDVKIDKTAPLLTINLNLEYALGTLLNLNVSATDDLSGIATQKLLVAGPGQTGKVLVNPTTLNLNQLGIYTVTATATDAAGVTTTIQKSFTVYIPASIEVTPGIIKGNNGVFTVRASLPNGFSTQGFDLNTVRLNGVQALTSNNGYYNQAKNGQFKFERNDFTWPSNSTVEVELRGYVNGELVIGKTTVKTQK</sequence>
<keyword evidence="4" id="KW-1185">Reference proteome</keyword>
<feature type="chain" id="PRO_5039366032" description="Fibronectin type-III domain-containing protein" evidence="1">
    <location>
        <begin position="24"/>
        <end position="2046"/>
    </location>
</feature>
<feature type="domain" description="Fibronectin type-III" evidence="2">
    <location>
        <begin position="44"/>
        <end position="129"/>
    </location>
</feature>
<feature type="signal peptide" evidence="1">
    <location>
        <begin position="1"/>
        <end position="23"/>
    </location>
</feature>
<gene>
    <name evidence="3" type="ORF">CBW65_04055</name>
</gene>
<keyword evidence="1" id="KW-0732">Signal</keyword>
<reference evidence="4" key="1">
    <citation type="submission" date="2017-05" db="EMBL/GenBank/DDBJ databases">
        <authorList>
            <person name="Sung H."/>
        </authorList>
    </citation>
    <scope>NUCLEOTIDE SEQUENCE [LARGE SCALE GENOMIC DNA]</scope>
    <source>
        <strain evidence="4">AR23208</strain>
    </source>
</reference>
<evidence type="ECO:0000259" key="2">
    <source>
        <dbReference type="PROSITE" id="PS50853"/>
    </source>
</evidence>
<dbReference type="OrthoDB" id="2442444at2"/>